<dbReference type="EMBL" id="CP000529">
    <property type="protein sequence ID" value="ABM38931.1"/>
    <property type="molecule type" value="Genomic_DNA"/>
</dbReference>
<protein>
    <recommendedName>
        <fullName evidence="9">Transposase</fullName>
    </recommendedName>
</protein>
<accession>A1VII9</accession>
<dbReference type="KEGG" id="pna:Pnap_0347"/>
<sequence>MSWRNGQAYAQDLRDRVLAAPGVLREVAERFGVSQAYVCRARARRERLGQTGPGAQHNHMPLRLAALEGALREQVARAPAQTLRELRQWVRAEHGIEVGTTTMFKTLRRFGLTLKKNHPARGRANAARRRPGPPGLERQTTKPAGRSADLPR</sequence>
<dbReference type="EMBL" id="CP000529">
    <property type="protein sequence ID" value="ABM36554.1"/>
    <property type="molecule type" value="Genomic_DNA"/>
</dbReference>
<name>A1VII9_POLNA</name>
<dbReference type="KEGG" id="pna:Pnap_4035"/>
<evidence type="ECO:0000313" key="5">
    <source>
        <dbReference type="EMBL" id="ABM36554.1"/>
    </source>
</evidence>
<evidence type="ECO:0000256" key="1">
    <source>
        <dbReference type="SAM" id="MobiDB-lite"/>
    </source>
</evidence>
<dbReference type="STRING" id="365044.Pnap_0142"/>
<organism evidence="2 8">
    <name type="scientific">Polaromonas naphthalenivorans (strain CJ2)</name>
    <dbReference type="NCBI Taxonomy" id="365044"/>
    <lineage>
        <taxon>Bacteria</taxon>
        <taxon>Pseudomonadati</taxon>
        <taxon>Pseudomonadota</taxon>
        <taxon>Betaproteobacteria</taxon>
        <taxon>Burkholderiales</taxon>
        <taxon>Comamonadaceae</taxon>
        <taxon>Polaromonas</taxon>
    </lineage>
</organism>
<evidence type="ECO:0000313" key="7">
    <source>
        <dbReference type="EMBL" id="ABM39326.1"/>
    </source>
</evidence>
<dbReference type="eggNOG" id="COG3415">
    <property type="taxonomic scope" value="Bacteria"/>
</dbReference>
<reference evidence="8" key="2">
    <citation type="journal article" date="2009" name="Environ. Microbiol.">
        <title>The genome of Polaromonas naphthalenivorans strain CJ2, isolated from coal tar-contaminated sediment, reveals physiological and metabolic versatility and evolution through extensive horizontal gene transfer.</title>
        <authorList>
            <person name="Yagi J.M."/>
            <person name="Sims D."/>
            <person name="Brettin T."/>
            <person name="Bruce D."/>
            <person name="Madsen E.L."/>
        </authorList>
    </citation>
    <scope>NUCLEOTIDE SEQUENCE [LARGE SCALE GENOMIC DNA]</scope>
    <source>
        <strain evidence="8">CJ2</strain>
    </source>
</reference>
<evidence type="ECO:0000313" key="8">
    <source>
        <dbReference type="Proteomes" id="UP000000644"/>
    </source>
</evidence>
<gene>
    <name evidence="2" type="ordered locus">Pnap_0142</name>
    <name evidence="3" type="ordered locus">Pnap_0347</name>
    <name evidence="4" type="ordered locus">Pnap_0411</name>
    <name evidence="5" type="ordered locus">Pnap_1239</name>
    <name evidence="6" type="ordered locus">Pnap_3635</name>
    <name evidence="7" type="ordered locus">Pnap_4035</name>
</gene>
<reference evidence="2" key="1">
    <citation type="submission" date="2006-12" db="EMBL/GenBank/DDBJ databases">
        <title>Complete sequence of Chromosome1 of Polaromonas naphthalenivorans CJ2.</title>
        <authorList>
            <consortium name="US DOE Joint Genome Institute"/>
            <person name="Copeland A."/>
            <person name="Lucas S."/>
            <person name="Lapidus A."/>
            <person name="Barry K."/>
            <person name="Detter J.C."/>
            <person name="Glavina del Rio T."/>
            <person name="Hammon N."/>
            <person name="Israni S."/>
            <person name="Dalin E."/>
            <person name="Tice H."/>
            <person name="Pitluck S."/>
            <person name="Sims D.R."/>
            <person name="Brettin T."/>
            <person name="Bruce D."/>
            <person name="Han C."/>
            <person name="Tapia R."/>
            <person name="Brainard J."/>
            <person name="Schmutz J."/>
            <person name="Larimer F."/>
            <person name="Land M."/>
            <person name="Hauser L."/>
            <person name="Kyrpides N."/>
            <person name="Kim E."/>
            <person name="Madsen E.L."/>
            <person name="Richardson P."/>
        </authorList>
    </citation>
    <scope>NUCLEOTIDE SEQUENCE</scope>
    <source>
        <strain evidence="2">CJ2</strain>
    </source>
</reference>
<dbReference type="EMBL" id="CP000529">
    <property type="protein sequence ID" value="ABM35734.1"/>
    <property type="molecule type" value="Genomic_DNA"/>
</dbReference>
<dbReference type="HOGENOM" id="CLU_056788_2_2_4"/>
<dbReference type="Proteomes" id="UP000000644">
    <property type="component" value="Chromosome"/>
</dbReference>
<dbReference type="EMBL" id="CP000529">
    <property type="protein sequence ID" value="ABM35670.1"/>
    <property type="molecule type" value="Genomic_DNA"/>
</dbReference>
<evidence type="ECO:0000313" key="4">
    <source>
        <dbReference type="EMBL" id="ABM35734.1"/>
    </source>
</evidence>
<evidence type="ECO:0000313" key="6">
    <source>
        <dbReference type="EMBL" id="ABM38931.1"/>
    </source>
</evidence>
<dbReference type="KEGG" id="pna:Pnap_0411"/>
<dbReference type="EMBL" id="CP000529">
    <property type="protein sequence ID" value="ABM35467.1"/>
    <property type="molecule type" value="Genomic_DNA"/>
</dbReference>
<feature type="region of interest" description="Disordered" evidence="1">
    <location>
        <begin position="114"/>
        <end position="152"/>
    </location>
</feature>
<dbReference type="AlphaFoldDB" id="A1VII9"/>
<dbReference type="KEGG" id="pna:Pnap_1239"/>
<proteinExistence type="predicted"/>
<dbReference type="InterPro" id="IPR009057">
    <property type="entry name" value="Homeodomain-like_sf"/>
</dbReference>
<evidence type="ECO:0008006" key="9">
    <source>
        <dbReference type="Google" id="ProtNLM"/>
    </source>
</evidence>
<dbReference type="KEGG" id="pna:Pnap_3635"/>
<dbReference type="EMBL" id="CP000529">
    <property type="protein sequence ID" value="ABM39326.1"/>
    <property type="molecule type" value="Genomic_DNA"/>
</dbReference>
<keyword evidence="8" id="KW-1185">Reference proteome</keyword>
<feature type="compositionally biased region" description="Basic residues" evidence="1">
    <location>
        <begin position="115"/>
        <end position="131"/>
    </location>
</feature>
<dbReference type="KEGG" id="pna:Pnap_0142"/>
<evidence type="ECO:0000313" key="2">
    <source>
        <dbReference type="EMBL" id="ABM35467.1"/>
    </source>
</evidence>
<dbReference type="SUPFAM" id="SSF46689">
    <property type="entry name" value="Homeodomain-like"/>
    <property type="match status" value="1"/>
</dbReference>
<evidence type="ECO:0000313" key="3">
    <source>
        <dbReference type="EMBL" id="ABM35670.1"/>
    </source>
</evidence>